<proteinExistence type="predicted"/>
<comment type="caution">
    <text evidence="1">The sequence shown here is derived from an EMBL/GenBank/DDBJ whole genome shotgun (WGS) entry which is preliminary data.</text>
</comment>
<dbReference type="Proteomes" id="UP001054945">
    <property type="component" value="Unassembled WGS sequence"/>
</dbReference>
<name>A0AAV4SEC6_CAEEX</name>
<accession>A0AAV4SEC6</accession>
<gene>
    <name evidence="1" type="ORF">CEXT_652121</name>
</gene>
<protein>
    <submittedName>
        <fullName evidence="1">Uncharacterized protein</fullName>
    </submittedName>
</protein>
<keyword evidence="2" id="KW-1185">Reference proteome</keyword>
<evidence type="ECO:0000313" key="2">
    <source>
        <dbReference type="Proteomes" id="UP001054945"/>
    </source>
</evidence>
<dbReference type="AlphaFoldDB" id="A0AAV4SEC6"/>
<organism evidence="1 2">
    <name type="scientific">Caerostris extrusa</name>
    <name type="common">Bark spider</name>
    <name type="synonym">Caerostris bankana</name>
    <dbReference type="NCBI Taxonomy" id="172846"/>
    <lineage>
        <taxon>Eukaryota</taxon>
        <taxon>Metazoa</taxon>
        <taxon>Ecdysozoa</taxon>
        <taxon>Arthropoda</taxon>
        <taxon>Chelicerata</taxon>
        <taxon>Arachnida</taxon>
        <taxon>Araneae</taxon>
        <taxon>Araneomorphae</taxon>
        <taxon>Entelegynae</taxon>
        <taxon>Araneoidea</taxon>
        <taxon>Araneidae</taxon>
        <taxon>Caerostris</taxon>
    </lineage>
</organism>
<sequence>MHVCVFQADALLAGCRRGGAESLRPWTCGAATGGFSSSDPLALAHLVDARMPAGGQGRRQKHPRQTACRCFTARSHRQERPALLRRERGRKSAPAVYSQLPLHCSILPMKKGTPLASCRNQWQQVYGKVPIGEGSRFQSSRQ</sequence>
<dbReference type="EMBL" id="BPLR01009279">
    <property type="protein sequence ID" value="GIY30800.1"/>
    <property type="molecule type" value="Genomic_DNA"/>
</dbReference>
<evidence type="ECO:0000313" key="1">
    <source>
        <dbReference type="EMBL" id="GIY30800.1"/>
    </source>
</evidence>
<reference evidence="1 2" key="1">
    <citation type="submission" date="2021-06" db="EMBL/GenBank/DDBJ databases">
        <title>Caerostris extrusa draft genome.</title>
        <authorList>
            <person name="Kono N."/>
            <person name="Arakawa K."/>
        </authorList>
    </citation>
    <scope>NUCLEOTIDE SEQUENCE [LARGE SCALE GENOMIC DNA]</scope>
</reference>